<evidence type="ECO:0000313" key="5">
    <source>
        <dbReference type="Proteomes" id="UP001498238"/>
    </source>
</evidence>
<dbReference type="InterPro" id="IPR001647">
    <property type="entry name" value="HTH_TetR"/>
</dbReference>
<dbReference type="PANTHER" id="PTHR30055:SF148">
    <property type="entry name" value="TETR-FAMILY TRANSCRIPTIONAL REGULATOR"/>
    <property type="match status" value="1"/>
</dbReference>
<dbReference type="EMBL" id="BAAAAF010000003">
    <property type="protein sequence ID" value="GAA0035339.1"/>
    <property type="molecule type" value="Genomic_DNA"/>
</dbReference>
<evidence type="ECO:0000259" key="3">
    <source>
        <dbReference type="PROSITE" id="PS50977"/>
    </source>
</evidence>
<evidence type="ECO:0000313" key="4">
    <source>
        <dbReference type="EMBL" id="GAA0035339.1"/>
    </source>
</evidence>
<dbReference type="PRINTS" id="PR00455">
    <property type="entry name" value="HTHTETR"/>
</dbReference>
<keyword evidence="1 2" id="KW-0238">DNA-binding</keyword>
<dbReference type="InterPro" id="IPR050109">
    <property type="entry name" value="HTH-type_TetR-like_transc_reg"/>
</dbReference>
<evidence type="ECO:0000256" key="1">
    <source>
        <dbReference type="ARBA" id="ARBA00023125"/>
    </source>
</evidence>
<dbReference type="SUPFAM" id="SSF46689">
    <property type="entry name" value="Homeodomain-like"/>
    <property type="match status" value="1"/>
</dbReference>
<dbReference type="InterPro" id="IPR009057">
    <property type="entry name" value="Homeodomain-like_sf"/>
</dbReference>
<dbReference type="RefSeq" id="WP_339392227.1">
    <property type="nucleotide sequence ID" value="NZ_BAAAAF010000003.1"/>
</dbReference>
<proteinExistence type="predicted"/>
<dbReference type="Gene3D" id="1.10.357.10">
    <property type="entry name" value="Tetracycline Repressor, domain 2"/>
    <property type="match status" value="1"/>
</dbReference>
<dbReference type="PROSITE" id="PS50977">
    <property type="entry name" value="HTH_TETR_2"/>
    <property type="match status" value="1"/>
</dbReference>
<keyword evidence="5" id="KW-1185">Reference proteome</keyword>
<name>A0ABN0SMJ7_9MICO</name>
<reference evidence="4 5" key="1">
    <citation type="submission" date="2024-01" db="EMBL/GenBank/DDBJ databases">
        <title>Characterization of antibiotic resistant novel bacterial strains and their environmental applications.</title>
        <authorList>
            <person name="Manzoor S."/>
            <person name="Abbas S."/>
            <person name="Arshad M."/>
            <person name="Ahmed I."/>
        </authorList>
    </citation>
    <scope>NUCLEOTIDE SEQUENCE [LARGE SCALE GENOMIC DNA]</scope>
    <source>
        <strain evidence="4 5">NCCP-602</strain>
    </source>
</reference>
<evidence type="ECO:0000256" key="2">
    <source>
        <dbReference type="PROSITE-ProRule" id="PRU00335"/>
    </source>
</evidence>
<feature type="DNA-binding region" description="H-T-H motif" evidence="2">
    <location>
        <begin position="26"/>
        <end position="45"/>
    </location>
</feature>
<feature type="domain" description="HTH tetR-type" evidence="3">
    <location>
        <begin position="3"/>
        <end position="63"/>
    </location>
</feature>
<gene>
    <name evidence="4" type="ORF">NCCP602_13000</name>
</gene>
<dbReference type="PANTHER" id="PTHR30055">
    <property type="entry name" value="HTH-TYPE TRANSCRIPTIONAL REGULATOR RUTR"/>
    <property type="match status" value="1"/>
</dbReference>
<dbReference type="SUPFAM" id="SSF48498">
    <property type="entry name" value="Tetracyclin repressor-like, C-terminal domain"/>
    <property type="match status" value="1"/>
</dbReference>
<protein>
    <submittedName>
        <fullName evidence="4">TetR family transcriptional regulator</fullName>
    </submittedName>
</protein>
<sequence>MRPSKRTEILDAALGVIEAGGVTAVTFEAVAEAAGMTKGGLLYHFGTREVMLQALHEHLAEQWETALTEAAGKPAERASDAERLAAYAQVATHSATRAELLLMLETVNDPAMHAPWNGVLARWTPPLPEHADISPGELSQLIARLAADGLWLIEFLTTPLHPSMRARIANHLTTLAYTTETPSAPGTSGGGGARDPR</sequence>
<accession>A0ABN0SMJ7</accession>
<dbReference type="Proteomes" id="UP001498238">
    <property type="component" value="Unassembled WGS sequence"/>
</dbReference>
<dbReference type="Pfam" id="PF00440">
    <property type="entry name" value="TetR_N"/>
    <property type="match status" value="1"/>
</dbReference>
<organism evidence="4 5">
    <name type="scientific">Brevibacterium metallidurans</name>
    <dbReference type="NCBI Taxonomy" id="1482676"/>
    <lineage>
        <taxon>Bacteria</taxon>
        <taxon>Bacillati</taxon>
        <taxon>Actinomycetota</taxon>
        <taxon>Actinomycetes</taxon>
        <taxon>Micrococcales</taxon>
        <taxon>Brevibacteriaceae</taxon>
        <taxon>Brevibacterium</taxon>
    </lineage>
</organism>
<dbReference type="InterPro" id="IPR041479">
    <property type="entry name" value="TetR_CgmR_C"/>
</dbReference>
<dbReference type="Pfam" id="PF17937">
    <property type="entry name" value="TetR_C_28"/>
    <property type="match status" value="1"/>
</dbReference>
<comment type="caution">
    <text evidence="4">The sequence shown here is derived from an EMBL/GenBank/DDBJ whole genome shotgun (WGS) entry which is preliminary data.</text>
</comment>
<dbReference type="InterPro" id="IPR036271">
    <property type="entry name" value="Tet_transcr_reg_TetR-rel_C_sf"/>
</dbReference>